<dbReference type="Pfam" id="PF13855">
    <property type="entry name" value="LRR_8"/>
    <property type="match status" value="2"/>
</dbReference>
<dbReference type="Pfam" id="PF08263">
    <property type="entry name" value="LRRNT_2"/>
    <property type="match status" value="1"/>
</dbReference>
<evidence type="ECO:0000256" key="1">
    <source>
        <dbReference type="ARBA" id="ARBA00022614"/>
    </source>
</evidence>
<sequence>MEQTQGACIEEERKALLEIKASHMKSYDSEMDNFLPTWVDYDNSTTGDGGSNCCDWERINCSTTTGHVTDLSFYYLRGMIGDNMEFGSKLWPLNVSLFLHFKELTSLNLSQNFLDKEFMKTGLERLSGLKKLEVLDLSFNDDIDNDILPSLRTLTSLKVLDLSHTKLNGNFSIKFAALENLEMLDLHYCSFNGTLEIQGSERVSVLRKLKTLNLAGNWFDESIITSLNALSSLTSLDLSRNRMSGQFPAQEFAALENLEMLDLSDCGFNGTFDIQGSERVFILRKLKTLNLWRGRFNESIIRSLNTLSSLTSLDLSGNPMSGPFPAQEFLNLSDLEVLLLSGNYFNGTIPMEAFASFHRLEVLDLSRNSFVGSIPSAIQALASLRALSFSENNLDGSLSDHGLCELKNLHELDLSNNMLHGTLPDCLKNLSSLRFLDISSNRFTGILPSSLIVNLTSLEYIDFSHNVFEGSFSFSSFSNHIKLQFVRFRSDNDKFEVETEEPIGWIPMFQLEILELSNCNMKMPKGRVIPGFLLHQHKLR</sequence>
<dbReference type="Proteomes" id="UP001157418">
    <property type="component" value="Unassembled WGS sequence"/>
</dbReference>
<accession>A0AAU9NXS2</accession>
<dbReference type="EMBL" id="CAKMRJ010005412">
    <property type="protein sequence ID" value="CAH1442609.1"/>
    <property type="molecule type" value="Genomic_DNA"/>
</dbReference>
<dbReference type="InterPro" id="IPR003591">
    <property type="entry name" value="Leu-rich_rpt_typical-subtyp"/>
</dbReference>
<keyword evidence="5" id="KW-1133">Transmembrane helix</keyword>
<dbReference type="SMART" id="SM00369">
    <property type="entry name" value="LRR_TYP"/>
    <property type="match status" value="8"/>
</dbReference>
<dbReference type="PRINTS" id="PR00019">
    <property type="entry name" value="LEURICHRPT"/>
</dbReference>
<evidence type="ECO:0000256" key="4">
    <source>
        <dbReference type="ARBA" id="ARBA00022737"/>
    </source>
</evidence>
<dbReference type="InterPro" id="IPR053211">
    <property type="entry name" value="DNA_repair-toleration"/>
</dbReference>
<keyword evidence="2" id="KW-0812">Transmembrane</keyword>
<dbReference type="SUPFAM" id="SSF52058">
    <property type="entry name" value="L domain-like"/>
    <property type="match status" value="2"/>
</dbReference>
<keyword evidence="4" id="KW-0677">Repeat</keyword>
<keyword evidence="3" id="KW-0732">Signal</keyword>
<evidence type="ECO:0000256" key="2">
    <source>
        <dbReference type="ARBA" id="ARBA00022692"/>
    </source>
</evidence>
<dbReference type="AlphaFoldDB" id="A0AAU9NXS2"/>
<dbReference type="SMART" id="SM00365">
    <property type="entry name" value="LRR_SD22"/>
    <property type="match status" value="5"/>
</dbReference>
<dbReference type="Pfam" id="PF13516">
    <property type="entry name" value="LRR_6"/>
    <property type="match status" value="1"/>
</dbReference>
<dbReference type="InterPro" id="IPR032675">
    <property type="entry name" value="LRR_dom_sf"/>
</dbReference>
<feature type="domain" description="Leucine-rich repeat-containing N-terminal plant-type" evidence="7">
    <location>
        <begin position="10"/>
        <end position="62"/>
    </location>
</feature>
<dbReference type="Gene3D" id="3.80.10.10">
    <property type="entry name" value="Ribonuclease Inhibitor"/>
    <property type="match status" value="4"/>
</dbReference>
<dbReference type="GO" id="GO:0006952">
    <property type="term" value="P:defense response"/>
    <property type="evidence" value="ECO:0007669"/>
    <property type="project" value="UniProtKB-ARBA"/>
</dbReference>
<evidence type="ECO:0000259" key="7">
    <source>
        <dbReference type="Pfam" id="PF08263"/>
    </source>
</evidence>
<reference evidence="8 9" key="1">
    <citation type="submission" date="2022-01" db="EMBL/GenBank/DDBJ databases">
        <authorList>
            <person name="Xiong W."/>
            <person name="Schranz E."/>
        </authorList>
    </citation>
    <scope>NUCLEOTIDE SEQUENCE [LARGE SCALE GENOMIC DNA]</scope>
</reference>
<organism evidence="8 9">
    <name type="scientific">Lactuca virosa</name>
    <dbReference type="NCBI Taxonomy" id="75947"/>
    <lineage>
        <taxon>Eukaryota</taxon>
        <taxon>Viridiplantae</taxon>
        <taxon>Streptophyta</taxon>
        <taxon>Embryophyta</taxon>
        <taxon>Tracheophyta</taxon>
        <taxon>Spermatophyta</taxon>
        <taxon>Magnoliopsida</taxon>
        <taxon>eudicotyledons</taxon>
        <taxon>Gunneridae</taxon>
        <taxon>Pentapetalae</taxon>
        <taxon>asterids</taxon>
        <taxon>campanulids</taxon>
        <taxon>Asterales</taxon>
        <taxon>Asteraceae</taxon>
        <taxon>Cichorioideae</taxon>
        <taxon>Cichorieae</taxon>
        <taxon>Lactucinae</taxon>
        <taxon>Lactuca</taxon>
    </lineage>
</organism>
<evidence type="ECO:0000313" key="9">
    <source>
        <dbReference type="Proteomes" id="UP001157418"/>
    </source>
</evidence>
<keyword evidence="9" id="KW-1185">Reference proteome</keyword>
<proteinExistence type="predicted"/>
<evidence type="ECO:0000256" key="6">
    <source>
        <dbReference type="ARBA" id="ARBA00023136"/>
    </source>
</evidence>
<keyword evidence="6" id="KW-0472">Membrane</keyword>
<dbReference type="FunFam" id="3.80.10.10:FF:000383">
    <property type="entry name" value="Leucine-rich repeat receptor protein kinase EMS1"/>
    <property type="match status" value="1"/>
</dbReference>
<dbReference type="PANTHER" id="PTHR48060:SF17">
    <property type="entry name" value="LRR RECEPTOR-LIKE SERINE_THREONINE-PROTEIN KINASE IRK-RELATED"/>
    <property type="match status" value="1"/>
</dbReference>
<protein>
    <recommendedName>
        <fullName evidence="7">Leucine-rich repeat-containing N-terminal plant-type domain-containing protein</fullName>
    </recommendedName>
</protein>
<dbReference type="PANTHER" id="PTHR48060">
    <property type="entry name" value="DNA DAMAGE-REPAIR/TOLERATION PROTEIN DRT100"/>
    <property type="match status" value="1"/>
</dbReference>
<dbReference type="Pfam" id="PF00560">
    <property type="entry name" value="LRR_1"/>
    <property type="match status" value="3"/>
</dbReference>
<evidence type="ECO:0000256" key="3">
    <source>
        <dbReference type="ARBA" id="ARBA00022729"/>
    </source>
</evidence>
<keyword evidence="1" id="KW-0433">Leucine-rich repeat</keyword>
<comment type="caution">
    <text evidence="8">The sequence shown here is derived from an EMBL/GenBank/DDBJ whole genome shotgun (WGS) entry which is preliminary data.</text>
</comment>
<dbReference type="InterPro" id="IPR001611">
    <property type="entry name" value="Leu-rich_rpt"/>
</dbReference>
<evidence type="ECO:0000313" key="8">
    <source>
        <dbReference type="EMBL" id="CAH1442609.1"/>
    </source>
</evidence>
<dbReference type="InterPro" id="IPR013210">
    <property type="entry name" value="LRR_N_plant-typ"/>
</dbReference>
<gene>
    <name evidence="8" type="ORF">LVIROSA_LOCUS28585</name>
</gene>
<name>A0AAU9NXS2_9ASTR</name>
<evidence type="ECO:0000256" key="5">
    <source>
        <dbReference type="ARBA" id="ARBA00022989"/>
    </source>
</evidence>
<dbReference type="GO" id="GO:0051707">
    <property type="term" value="P:response to other organism"/>
    <property type="evidence" value="ECO:0007669"/>
    <property type="project" value="UniProtKB-ARBA"/>
</dbReference>